<name>A0A133UDH1_9EURY</name>
<keyword evidence="2" id="KW-1185">Reference proteome</keyword>
<reference evidence="1 2" key="1">
    <citation type="journal article" date="2016" name="Sci. Rep.">
        <title>Metabolic traits of an uncultured archaeal lineage -MSBL1- from brine pools of the Red Sea.</title>
        <authorList>
            <person name="Mwirichia R."/>
            <person name="Alam I."/>
            <person name="Rashid M."/>
            <person name="Vinu M."/>
            <person name="Ba-Alawi W."/>
            <person name="Anthony Kamau A."/>
            <person name="Kamanda Ngugi D."/>
            <person name="Goker M."/>
            <person name="Klenk H.P."/>
            <person name="Bajic V."/>
            <person name="Stingl U."/>
        </authorList>
    </citation>
    <scope>NUCLEOTIDE SEQUENCE [LARGE SCALE GENOMIC DNA]</scope>
    <source>
        <strain evidence="1">SCGC-AAA259E17</strain>
    </source>
</reference>
<dbReference type="EMBL" id="LHXN01000068">
    <property type="protein sequence ID" value="KXA92220.1"/>
    <property type="molecule type" value="Genomic_DNA"/>
</dbReference>
<dbReference type="AlphaFoldDB" id="A0A133UDH1"/>
<organism evidence="1 2">
    <name type="scientific">candidate division MSBL1 archaeon SCGC-AAA259E17</name>
    <dbReference type="NCBI Taxonomy" id="1698263"/>
    <lineage>
        <taxon>Archaea</taxon>
        <taxon>Methanobacteriati</taxon>
        <taxon>Methanobacteriota</taxon>
        <taxon>candidate division MSBL1</taxon>
    </lineage>
</organism>
<evidence type="ECO:0000313" key="1">
    <source>
        <dbReference type="EMBL" id="KXA92220.1"/>
    </source>
</evidence>
<protein>
    <submittedName>
        <fullName evidence="1">Uncharacterized protein</fullName>
    </submittedName>
</protein>
<accession>A0A133UDH1</accession>
<sequence length="231" mass="26958">MSRKEGERIYLEEFDATAEFPDGRIKLEIFFQNGSGNKKFVWTPPWEEGSRRLFREGYRIEKANRLEGEEVEKFEEIAEEVIKKERGGKFSDEVLDHIAKVIYENKRANPEDVPNPAHIPNPNIPKFFRQAGFSEIADELLEKQTPIYEGEVPMHGPWELDQQDVLKKLREMNKDSYRNILLILKKLADPKQYIGDEGKHKAVIERVNKALSYENLKATKNGEIEPLREDD</sequence>
<gene>
    <name evidence="1" type="ORF">AKJ64_03700</name>
</gene>
<dbReference type="Proteomes" id="UP000070373">
    <property type="component" value="Unassembled WGS sequence"/>
</dbReference>
<proteinExistence type="predicted"/>
<evidence type="ECO:0000313" key="2">
    <source>
        <dbReference type="Proteomes" id="UP000070373"/>
    </source>
</evidence>
<comment type="caution">
    <text evidence="1">The sequence shown here is derived from an EMBL/GenBank/DDBJ whole genome shotgun (WGS) entry which is preliminary data.</text>
</comment>